<organism evidence="2 3">
    <name type="scientific">Geomonas terrae</name>
    <dbReference type="NCBI Taxonomy" id="2562681"/>
    <lineage>
        <taxon>Bacteria</taxon>
        <taxon>Pseudomonadati</taxon>
        <taxon>Thermodesulfobacteriota</taxon>
        <taxon>Desulfuromonadia</taxon>
        <taxon>Geobacterales</taxon>
        <taxon>Geobacteraceae</taxon>
        <taxon>Geomonas</taxon>
    </lineage>
</organism>
<gene>
    <name evidence="2" type="ORF">E4633_04545</name>
</gene>
<keyword evidence="1" id="KW-0812">Transmembrane</keyword>
<accession>A0A4S1CN51</accession>
<keyword evidence="1" id="KW-1133">Transmembrane helix</keyword>
<comment type="caution">
    <text evidence="2">The sequence shown here is derived from an EMBL/GenBank/DDBJ whole genome shotgun (WGS) entry which is preliminary data.</text>
</comment>
<sequence length="92" mass="10468">MTLYLYVLQNQWLVMALLCGVALVLATALVYQALWLPRGTEKKSEAIKVRGPASFLAWLRSFMPWVIILLFMACIAFTLFEISYNAGIPPNW</sequence>
<keyword evidence="1" id="KW-0472">Membrane</keyword>
<proteinExistence type="predicted"/>
<evidence type="ECO:0000256" key="1">
    <source>
        <dbReference type="SAM" id="Phobius"/>
    </source>
</evidence>
<name>A0A4S1CN51_9BACT</name>
<evidence type="ECO:0000313" key="3">
    <source>
        <dbReference type="Proteomes" id="UP000306416"/>
    </source>
</evidence>
<dbReference type="Proteomes" id="UP000306416">
    <property type="component" value="Unassembled WGS sequence"/>
</dbReference>
<dbReference type="AlphaFoldDB" id="A0A4S1CN51"/>
<keyword evidence="3" id="KW-1185">Reference proteome</keyword>
<feature type="transmembrane region" description="Helical" evidence="1">
    <location>
        <begin position="12"/>
        <end position="36"/>
    </location>
</feature>
<reference evidence="2 3" key="1">
    <citation type="submission" date="2019-04" db="EMBL/GenBank/DDBJ databases">
        <title>Geobacter oryzae sp. nov., ferric-reducing bacteria isolated from paddy soil.</title>
        <authorList>
            <person name="Xu Z."/>
            <person name="Masuda Y."/>
            <person name="Itoh H."/>
            <person name="Senoo K."/>
        </authorList>
    </citation>
    <scope>NUCLEOTIDE SEQUENCE [LARGE SCALE GENOMIC DNA]</scope>
    <source>
        <strain evidence="2 3">Red111</strain>
    </source>
</reference>
<evidence type="ECO:0000313" key="2">
    <source>
        <dbReference type="EMBL" id="TGU75278.1"/>
    </source>
</evidence>
<dbReference type="EMBL" id="SRSC01000001">
    <property type="protein sequence ID" value="TGU75278.1"/>
    <property type="molecule type" value="Genomic_DNA"/>
</dbReference>
<feature type="transmembrane region" description="Helical" evidence="1">
    <location>
        <begin position="57"/>
        <end position="80"/>
    </location>
</feature>
<protein>
    <submittedName>
        <fullName evidence="2">Uncharacterized protein</fullName>
    </submittedName>
</protein>